<keyword evidence="4" id="KW-0378">Hydrolase</keyword>
<dbReference type="Proteomes" id="UP001165063">
    <property type="component" value="Unassembled WGS sequence"/>
</dbReference>
<dbReference type="InterPro" id="IPR000994">
    <property type="entry name" value="Pept_M24"/>
</dbReference>
<dbReference type="GO" id="GO:0030145">
    <property type="term" value="F:manganese ion binding"/>
    <property type="evidence" value="ECO:0007669"/>
    <property type="project" value="InterPro"/>
</dbReference>
<dbReference type="AlphaFoldDB" id="A0A9W6YS67"/>
<evidence type="ECO:0000313" key="8">
    <source>
        <dbReference type="EMBL" id="GMG20067.1"/>
    </source>
</evidence>
<comment type="cofactor">
    <cofactor evidence="1">
        <name>Mn(2+)</name>
        <dbReference type="ChEBI" id="CHEBI:29035"/>
    </cofactor>
</comment>
<dbReference type="EMBL" id="BSXU01000275">
    <property type="protein sequence ID" value="GMG20067.1"/>
    <property type="molecule type" value="Genomic_DNA"/>
</dbReference>
<comment type="caution">
    <text evidence="8">The sequence shown here is derived from an EMBL/GenBank/DDBJ whole genome shotgun (WGS) entry which is preliminary data.</text>
</comment>
<evidence type="ECO:0000256" key="2">
    <source>
        <dbReference type="ARBA" id="ARBA00008766"/>
    </source>
</evidence>
<dbReference type="GO" id="GO:0006508">
    <property type="term" value="P:proteolysis"/>
    <property type="evidence" value="ECO:0007669"/>
    <property type="project" value="TreeGrafter"/>
</dbReference>
<dbReference type="InterPro" id="IPR007865">
    <property type="entry name" value="Aminopep_P_N"/>
</dbReference>
<accession>A0A9W6YS67</accession>
<dbReference type="InterPro" id="IPR001131">
    <property type="entry name" value="Peptidase_M24B_aminopep-P_CS"/>
</dbReference>
<keyword evidence="5" id="KW-0464">Manganese</keyword>
<dbReference type="GO" id="GO:0005739">
    <property type="term" value="C:mitochondrion"/>
    <property type="evidence" value="ECO:0007669"/>
    <property type="project" value="TreeGrafter"/>
</dbReference>
<reference evidence="8" key="1">
    <citation type="submission" date="2023-04" db="EMBL/GenBank/DDBJ databases">
        <title>Ambrosiozyma monospora NBRC 1965.</title>
        <authorList>
            <person name="Ichikawa N."/>
            <person name="Sato H."/>
            <person name="Tonouchi N."/>
        </authorList>
    </citation>
    <scope>NUCLEOTIDE SEQUENCE</scope>
    <source>
        <strain evidence="8">NBRC 1965</strain>
    </source>
</reference>
<dbReference type="OrthoDB" id="4215474at2759"/>
<dbReference type="PANTHER" id="PTHR43226:SF4">
    <property type="entry name" value="XAA-PRO AMINOPEPTIDASE 3"/>
    <property type="match status" value="1"/>
</dbReference>
<keyword evidence="9" id="KW-1185">Reference proteome</keyword>
<keyword evidence="3 6" id="KW-0479">Metal-binding</keyword>
<evidence type="ECO:0000256" key="6">
    <source>
        <dbReference type="RuleBase" id="RU000590"/>
    </source>
</evidence>
<organism evidence="8 9">
    <name type="scientific">Ambrosiozyma monospora</name>
    <name type="common">Yeast</name>
    <name type="synonym">Endomycopsis monosporus</name>
    <dbReference type="NCBI Taxonomy" id="43982"/>
    <lineage>
        <taxon>Eukaryota</taxon>
        <taxon>Fungi</taxon>
        <taxon>Dikarya</taxon>
        <taxon>Ascomycota</taxon>
        <taxon>Saccharomycotina</taxon>
        <taxon>Pichiomycetes</taxon>
        <taxon>Pichiales</taxon>
        <taxon>Pichiaceae</taxon>
        <taxon>Ambrosiozyma</taxon>
    </lineage>
</organism>
<dbReference type="GO" id="GO:0070006">
    <property type="term" value="F:metalloaminopeptidase activity"/>
    <property type="evidence" value="ECO:0007669"/>
    <property type="project" value="InterPro"/>
</dbReference>
<dbReference type="SUPFAM" id="SSF55920">
    <property type="entry name" value="Creatinase/aminopeptidase"/>
    <property type="match status" value="1"/>
</dbReference>
<name>A0A9W6YS67_AMBMO</name>
<feature type="domain" description="Aminopeptidase P N-terminal" evidence="7">
    <location>
        <begin position="36"/>
        <end position="172"/>
    </location>
</feature>
<dbReference type="Gene3D" id="3.90.230.10">
    <property type="entry name" value="Creatinase/methionine aminopeptidase superfamily"/>
    <property type="match status" value="1"/>
</dbReference>
<evidence type="ECO:0000256" key="4">
    <source>
        <dbReference type="ARBA" id="ARBA00022801"/>
    </source>
</evidence>
<evidence type="ECO:0000256" key="5">
    <source>
        <dbReference type="ARBA" id="ARBA00023211"/>
    </source>
</evidence>
<dbReference type="Pfam" id="PF05195">
    <property type="entry name" value="AMP_N"/>
    <property type="match status" value="1"/>
</dbReference>
<dbReference type="InterPro" id="IPR052433">
    <property type="entry name" value="X-Pro_dipept-like"/>
</dbReference>
<dbReference type="Gene3D" id="3.40.350.10">
    <property type="entry name" value="Creatinase/prolidase N-terminal domain"/>
    <property type="match status" value="1"/>
</dbReference>
<comment type="similarity">
    <text evidence="2 6">Belongs to the peptidase M24B family.</text>
</comment>
<proteinExistence type="inferred from homology"/>
<dbReference type="Pfam" id="PF00557">
    <property type="entry name" value="Peptidase_M24"/>
    <property type="match status" value="1"/>
</dbReference>
<evidence type="ECO:0000256" key="3">
    <source>
        <dbReference type="ARBA" id="ARBA00022723"/>
    </source>
</evidence>
<dbReference type="CDD" id="cd01087">
    <property type="entry name" value="Prolidase"/>
    <property type="match status" value="1"/>
</dbReference>
<dbReference type="SMART" id="SM01011">
    <property type="entry name" value="AMP_N"/>
    <property type="match status" value="1"/>
</dbReference>
<dbReference type="InterPro" id="IPR029149">
    <property type="entry name" value="Creatin/AminoP/Spt16_N"/>
</dbReference>
<dbReference type="PROSITE" id="PS00491">
    <property type="entry name" value="PROLINE_PEPTIDASE"/>
    <property type="match status" value="1"/>
</dbReference>
<evidence type="ECO:0000259" key="7">
    <source>
        <dbReference type="SMART" id="SM01011"/>
    </source>
</evidence>
<protein>
    <submittedName>
        <fullName evidence="8">Unnamed protein product</fullName>
    </submittedName>
</protein>
<evidence type="ECO:0000256" key="1">
    <source>
        <dbReference type="ARBA" id="ARBA00001936"/>
    </source>
</evidence>
<dbReference type="PANTHER" id="PTHR43226">
    <property type="entry name" value="XAA-PRO AMINOPEPTIDASE 3"/>
    <property type="match status" value="1"/>
</dbReference>
<gene>
    <name evidence="8" type="ORF">Amon01_000094900</name>
</gene>
<dbReference type="SUPFAM" id="SSF53092">
    <property type="entry name" value="Creatinase/prolidase N-terminal domain"/>
    <property type="match status" value="1"/>
</dbReference>
<dbReference type="InterPro" id="IPR036005">
    <property type="entry name" value="Creatinase/aminopeptidase-like"/>
</dbReference>
<sequence length="489" mass="55501">MWRRVFQRSLSTLKTGQPIHETRPNLIRKGDITPFISAVEYFQRRVKLAQRLPAKSLVIIPSNIIKYASGAVFYQFQQNNDLFYLSGWNEPDSVLVLAKPTDNIDDLQFHLIVPPKEPAIELWEGQRTGEEGATEIFNADEAHSNKDIERLLSTMIKSYDTVYYDFSSEKSSKFKRFFTSAFKENRPENRHTIEAILRENNKIIKPLTPHLSSLRAIKSNSELRLMQLASRISAKAYNMAYSTHLRSEKGLDSFLSHNFKLAGCDDIAYIPVVAGGANALCIHYTRNDAVLEDGDLVLVDAAGKLGGYCSDISRTWPVNGKFTAAQAELYEAVLNVNKQCIELCRASLGYSLNDIHEQSVKIMTKELRNCGFNDLQSWEVSRDLYPHYIGHNLGLDVHDVPNYSRYAELKQGQVITIEPGVYIPEDDNKWPKEFRGIGIRIEDDVAVGQNNYVVLTKDAKKEIKDLESLGSKMKDLESEVIDVYSAYNL</sequence>
<evidence type="ECO:0000313" key="9">
    <source>
        <dbReference type="Proteomes" id="UP001165063"/>
    </source>
</evidence>